<dbReference type="Gene3D" id="3.30.460.10">
    <property type="entry name" value="Beta Polymerase, domain 2"/>
    <property type="match status" value="1"/>
</dbReference>
<dbReference type="SUPFAM" id="SSF55021">
    <property type="entry name" value="ACT-like"/>
    <property type="match status" value="2"/>
</dbReference>
<dbReference type="PROSITE" id="PS51671">
    <property type="entry name" value="ACT"/>
    <property type="match status" value="2"/>
</dbReference>
<evidence type="ECO:0000256" key="3">
    <source>
        <dbReference type="ARBA" id="ARBA00022737"/>
    </source>
</evidence>
<evidence type="ECO:0000259" key="9">
    <source>
        <dbReference type="PROSITE" id="PS51831"/>
    </source>
</evidence>
<dbReference type="HAMAP" id="MF_00277">
    <property type="entry name" value="PII_uridylyl_transf"/>
    <property type="match status" value="1"/>
</dbReference>
<dbReference type="SUPFAM" id="SSF81301">
    <property type="entry name" value="Nucleotidyltransferase"/>
    <property type="match status" value="1"/>
</dbReference>
<dbReference type="InterPro" id="IPR005105">
    <property type="entry name" value="GlnD_Uridyltrans_N"/>
</dbReference>
<dbReference type="PANTHER" id="PTHR47320">
    <property type="entry name" value="BIFUNCTIONAL URIDYLYLTRANSFERASE/URIDYLYL-REMOVING ENZYME"/>
    <property type="match status" value="1"/>
</dbReference>
<dbReference type="PIRSF" id="PIRSF006288">
    <property type="entry name" value="PII_uridyltransf"/>
    <property type="match status" value="1"/>
</dbReference>
<dbReference type="InterPro" id="IPR010043">
    <property type="entry name" value="UTase/UR"/>
</dbReference>
<evidence type="ECO:0000259" key="8">
    <source>
        <dbReference type="PROSITE" id="PS51671"/>
    </source>
</evidence>
<evidence type="ECO:0000313" key="11">
    <source>
        <dbReference type="Proteomes" id="UP000619041"/>
    </source>
</evidence>
<dbReference type="InterPro" id="IPR045865">
    <property type="entry name" value="ACT-like_dom_sf"/>
</dbReference>
<comment type="activity regulation">
    <text evidence="7">Uridylyltransferase (UTase) activity is inhibited by glutamine, while glutamine activates uridylyl-removing (UR) activity.</text>
</comment>
<evidence type="ECO:0000256" key="7">
    <source>
        <dbReference type="HAMAP-Rule" id="MF_00277"/>
    </source>
</evidence>
<accession>A0ABQ1SB54</accession>
<comment type="function">
    <text evidence="7">Modifies, by uridylylation and deuridylylation, the PII regulatory proteins (GlnB and homologs), in response to the nitrogen status of the cell that GlnD senses through the glutamine level. Under low glutamine levels, catalyzes the conversion of the PII proteins and UTP to PII-UMP and PPi, while under higher glutamine levels, GlnD hydrolyzes PII-UMP to PII and UMP (deuridylylation). Thus, controls uridylylation state and activity of the PII proteins, and plays an important role in the regulation of nitrogen metabolism.</text>
</comment>
<dbReference type="InterPro" id="IPR013546">
    <property type="entry name" value="PII_UdlTrfase/GS_AdlTrfase"/>
</dbReference>
<keyword evidence="4 7" id="KW-0378">Hydrolase</keyword>
<dbReference type="Gene3D" id="3.30.70.260">
    <property type="match status" value="1"/>
</dbReference>
<dbReference type="EC" id="3.1.4.-" evidence="7"/>
<dbReference type="RefSeq" id="WP_188645534.1">
    <property type="nucleotide sequence ID" value="NZ_BMKL01000001.1"/>
</dbReference>
<dbReference type="SMART" id="SM00471">
    <property type="entry name" value="HDc"/>
    <property type="match status" value="1"/>
</dbReference>
<dbReference type="InterPro" id="IPR006674">
    <property type="entry name" value="HD_domain"/>
</dbReference>
<comment type="caution">
    <text evidence="10">The sequence shown here is derived from an EMBL/GenBank/DDBJ whole genome shotgun (WGS) entry which is preliminary data.</text>
</comment>
<comment type="similarity">
    <text evidence="7">Belongs to the GlnD family.</text>
</comment>
<dbReference type="Pfam" id="PF03445">
    <property type="entry name" value="DUF294"/>
    <property type="match status" value="1"/>
</dbReference>
<dbReference type="CDD" id="cd04900">
    <property type="entry name" value="ACT_UUR-like_1"/>
    <property type="match status" value="1"/>
</dbReference>
<evidence type="ECO:0000256" key="1">
    <source>
        <dbReference type="ARBA" id="ARBA00022679"/>
    </source>
</evidence>
<protein>
    <recommendedName>
        <fullName evidence="7">Bifunctional uridylyltransferase/uridylyl-removing enzyme</fullName>
        <shortName evidence="7">UTase/UR</shortName>
    </recommendedName>
    <alternativeName>
        <fullName evidence="7">Bifunctional [protein-PII] modification enzyme</fullName>
    </alternativeName>
    <alternativeName>
        <fullName evidence="7">Bifunctional nitrogen sensor protein</fullName>
    </alternativeName>
    <domain>
        <recommendedName>
            <fullName evidence="7">[Protein-PII] uridylyltransferase</fullName>
            <shortName evidence="7">PII uridylyltransferase</shortName>
            <shortName evidence="7">UTase</shortName>
            <ecNumber evidence="7">2.7.7.59</ecNumber>
        </recommendedName>
    </domain>
    <domain>
        <recommendedName>
            <fullName evidence="7">[Protein-PII]-UMP uridylyl-removing enzyme</fullName>
            <shortName evidence="7">UR</shortName>
            <ecNumber evidence="7">3.1.4.-</ecNumber>
        </recommendedName>
    </domain>
</protein>
<evidence type="ECO:0000313" key="10">
    <source>
        <dbReference type="EMBL" id="GGE05430.1"/>
    </source>
</evidence>
<feature type="domain" description="HD" evidence="9">
    <location>
        <begin position="489"/>
        <end position="608"/>
    </location>
</feature>
<gene>
    <name evidence="7 10" type="primary">glnD</name>
    <name evidence="10" type="ORF">GCM10011515_26190</name>
</gene>
<dbReference type="Pfam" id="PF01966">
    <property type="entry name" value="HD"/>
    <property type="match status" value="1"/>
</dbReference>
<dbReference type="InterPro" id="IPR003607">
    <property type="entry name" value="HD/PDEase_dom"/>
</dbReference>
<keyword evidence="2 7" id="KW-0548">Nucleotidyltransferase</keyword>
<evidence type="ECO:0000256" key="4">
    <source>
        <dbReference type="ARBA" id="ARBA00022801"/>
    </source>
</evidence>
<comment type="caution">
    <text evidence="7">Lacks conserved residue(s) required for the propagation of feature annotation.</text>
</comment>
<keyword evidence="6 7" id="KW-0511">Multifunctional enzyme</keyword>
<dbReference type="PROSITE" id="PS51831">
    <property type="entry name" value="HD"/>
    <property type="match status" value="1"/>
</dbReference>
<dbReference type="InterPro" id="IPR043519">
    <property type="entry name" value="NT_sf"/>
</dbReference>
<dbReference type="PANTHER" id="PTHR47320:SF1">
    <property type="entry name" value="BIFUNCTIONAL URIDYLYLTRANSFERASE_URIDYLYL-REMOVING ENZYME"/>
    <property type="match status" value="1"/>
</dbReference>
<name>A0ABQ1SB54_9SPHN</name>
<dbReference type="SUPFAM" id="SSF81891">
    <property type="entry name" value="Poly A polymerase C-terminal region-like"/>
    <property type="match status" value="1"/>
</dbReference>
<comment type="catalytic activity">
    <reaction evidence="7">
        <text>[protein-PII]-L-tyrosine + UTP = [protein-PII]-uridylyl-L-tyrosine + diphosphate</text>
        <dbReference type="Rhea" id="RHEA:13673"/>
        <dbReference type="Rhea" id="RHEA-COMP:12147"/>
        <dbReference type="Rhea" id="RHEA-COMP:12148"/>
        <dbReference type="ChEBI" id="CHEBI:33019"/>
        <dbReference type="ChEBI" id="CHEBI:46398"/>
        <dbReference type="ChEBI" id="CHEBI:46858"/>
        <dbReference type="ChEBI" id="CHEBI:90602"/>
        <dbReference type="EC" id="2.7.7.59"/>
    </reaction>
</comment>
<organism evidence="10 11">
    <name type="scientific">Tsuneonella deserti</name>
    <dbReference type="NCBI Taxonomy" id="2035528"/>
    <lineage>
        <taxon>Bacteria</taxon>
        <taxon>Pseudomonadati</taxon>
        <taxon>Pseudomonadota</taxon>
        <taxon>Alphaproteobacteria</taxon>
        <taxon>Sphingomonadales</taxon>
        <taxon>Erythrobacteraceae</taxon>
        <taxon>Tsuneonella</taxon>
    </lineage>
</organism>
<comment type="catalytic activity">
    <reaction evidence="7">
        <text>[protein-PII]-uridylyl-L-tyrosine + H2O = [protein-PII]-L-tyrosine + UMP + H(+)</text>
        <dbReference type="Rhea" id="RHEA:48600"/>
        <dbReference type="Rhea" id="RHEA-COMP:12147"/>
        <dbReference type="Rhea" id="RHEA-COMP:12148"/>
        <dbReference type="ChEBI" id="CHEBI:15377"/>
        <dbReference type="ChEBI" id="CHEBI:15378"/>
        <dbReference type="ChEBI" id="CHEBI:46858"/>
        <dbReference type="ChEBI" id="CHEBI:57865"/>
        <dbReference type="ChEBI" id="CHEBI:90602"/>
    </reaction>
</comment>
<keyword evidence="11" id="KW-1185">Reference proteome</keyword>
<dbReference type="SUPFAM" id="SSF81593">
    <property type="entry name" value="Nucleotidyltransferase substrate binding subunit/domain"/>
    <property type="match status" value="1"/>
</dbReference>
<dbReference type="CDD" id="cd05401">
    <property type="entry name" value="NT_GlnE_GlnD_like"/>
    <property type="match status" value="1"/>
</dbReference>
<keyword evidence="5 7" id="KW-0460">Magnesium</keyword>
<dbReference type="EC" id="2.7.7.59" evidence="7"/>
<reference evidence="11" key="1">
    <citation type="journal article" date="2019" name="Int. J. Syst. Evol. Microbiol.">
        <title>The Global Catalogue of Microorganisms (GCM) 10K type strain sequencing project: providing services to taxonomists for standard genome sequencing and annotation.</title>
        <authorList>
            <consortium name="The Broad Institute Genomics Platform"/>
            <consortium name="The Broad Institute Genome Sequencing Center for Infectious Disease"/>
            <person name="Wu L."/>
            <person name="Ma J."/>
        </authorList>
    </citation>
    <scope>NUCLEOTIDE SEQUENCE [LARGE SCALE GENOMIC DNA]</scope>
    <source>
        <strain evidence="11">CGMCC 1.15959</strain>
    </source>
</reference>
<dbReference type="Gene3D" id="1.10.3090.10">
    <property type="entry name" value="cca-adding enzyme, domain 2"/>
    <property type="match status" value="1"/>
</dbReference>
<keyword evidence="3" id="KW-0677">Repeat</keyword>
<dbReference type="InterPro" id="IPR002912">
    <property type="entry name" value="ACT_dom"/>
</dbReference>
<proteinExistence type="inferred from homology"/>
<dbReference type="NCBIfam" id="NF003467">
    <property type="entry name" value="PRK05092.1"/>
    <property type="match status" value="1"/>
</dbReference>
<keyword evidence="1 7" id="KW-0808">Transferase</keyword>
<sequence length="919" mass="102806">MNQLRIPNQRAVIDRRTVAGKIAALAANGPSAARSAIVAELKAALENGRAELDRRLIERPSAGHEITGGHAFLIDQLVRTIHDHVVADVYPAGNRSTGERLALMAVGGYGRSEMAPHSDVDIAFIHPTRHAPWCEQVIEAILYFLWDLGLKVGHSSRSMDEMIRLARADLTIRTALLEGRFVWGDRPLYDEATRRFTDEVVKGTEKQFVSEKLEERNARHKRMGDSRYVVEPNVKDGKGGLRDLQTLYWIGKYIYKVRTASELVEVGLFTAAEYRSFRRAEAFMLAVRCHLHTVTGRAEDRLTFDLQRAVAARMNFADRPGKSAVERFMQFYFLQAKRVGSLTGVFLAHIDEQFDRSRARRGFLASFTPRARSLKGYRVFGGRIAAPSDDWFRKDPVRLIELFQLAEANELEIHPETMRQAARDAGLLKGEVREDPRANAIFLEVLAGRNDPEGVLRWMNEAGVFGRFVPDFARVNAQMQFDMYHHYTVDEHTIRAIGLLNKIEKGELAGDHPRSTRLIHEVASRRAAYVAALLHDIAKGRGGDHSVLGGEVAEQLCPRFGLDEGETALVAWLVRQHLLMSRTAFKRDLTDPKTIEDFVAQVQGLERLRHLMLLTAVDIRAVGPGTWNSWKGQLLGELYDAAEERLRLGHMRQGRGQRVAAKKAAVAARLGERAGLLDRFAERFDDAYWIAEPEDIVALNLLQYAASEEDDEHLSVHCEVYPARGATLVTVIAADHPGLFYRIAGGIHLAGANIIDARIHTTRTGWAVDNFLVQDPHGAPFSEPAQIKRIEQSIGDALANRRALVPELARRPLPHSRARAFEVRPVVSFDNQASGRFTVIEVNARDRAALLNRLARALFESRLVVFSAHITNYGERAADTFYVTDLTGGKVTSPTRLKTIEAALLDAASDERQAELESA</sequence>
<feature type="domain" description="ACT" evidence="8">
    <location>
        <begin position="839"/>
        <end position="919"/>
    </location>
</feature>
<feature type="region of interest" description="Uridylyltransferase" evidence="7">
    <location>
        <begin position="1"/>
        <end position="371"/>
    </location>
</feature>
<dbReference type="Proteomes" id="UP000619041">
    <property type="component" value="Unassembled WGS sequence"/>
</dbReference>
<evidence type="ECO:0000256" key="5">
    <source>
        <dbReference type="ARBA" id="ARBA00022842"/>
    </source>
</evidence>
<dbReference type="CDD" id="cd04899">
    <property type="entry name" value="ACT_ACR-UUR-like_2"/>
    <property type="match status" value="1"/>
</dbReference>
<dbReference type="CDD" id="cd00077">
    <property type="entry name" value="HDc"/>
    <property type="match status" value="1"/>
</dbReference>
<dbReference type="Pfam" id="PF08335">
    <property type="entry name" value="GlnD_UR_UTase"/>
    <property type="match status" value="1"/>
</dbReference>
<evidence type="ECO:0000256" key="2">
    <source>
        <dbReference type="ARBA" id="ARBA00022695"/>
    </source>
</evidence>
<comment type="domain">
    <text evidence="7">Has four distinct domains: an N-terminal nucleotidyltransferase (NT) domain responsible for UTase activity, a central HD domain that encodes UR activity, and two C-terminal ACT domains that seem to have a role in glutamine sensing.</text>
</comment>
<dbReference type="GO" id="GO:0016779">
    <property type="term" value="F:nucleotidyltransferase activity"/>
    <property type="evidence" value="ECO:0007669"/>
    <property type="project" value="UniProtKB-KW"/>
</dbReference>
<evidence type="ECO:0000256" key="6">
    <source>
        <dbReference type="ARBA" id="ARBA00023268"/>
    </source>
</evidence>
<dbReference type="EMBL" id="BMKL01000001">
    <property type="protein sequence ID" value="GGE05430.1"/>
    <property type="molecule type" value="Genomic_DNA"/>
</dbReference>
<comment type="cofactor">
    <cofactor evidence="7">
        <name>Mg(2+)</name>
        <dbReference type="ChEBI" id="CHEBI:18420"/>
    </cofactor>
</comment>
<dbReference type="NCBIfam" id="TIGR01693">
    <property type="entry name" value="UTase_glnD"/>
    <property type="match status" value="1"/>
</dbReference>
<feature type="domain" description="ACT" evidence="8">
    <location>
        <begin position="728"/>
        <end position="805"/>
    </location>
</feature>